<dbReference type="OrthoDB" id="670883at2"/>
<gene>
    <name evidence="1" type="ORF">CRM82_10860</name>
</gene>
<dbReference type="Proteomes" id="UP000220246">
    <property type="component" value="Unassembled WGS sequence"/>
</dbReference>
<proteinExistence type="predicted"/>
<dbReference type="RefSeq" id="WP_066535203.1">
    <property type="nucleotide sequence ID" value="NZ_PDEA01000001.1"/>
</dbReference>
<name>A0A2A7UUS7_COMTR</name>
<accession>A0A2A7UUS7</accession>
<dbReference type="STRING" id="1219032.GCA_001515545_01530"/>
<dbReference type="AlphaFoldDB" id="A0A2A7UUS7"/>
<organism evidence="1 2">
    <name type="scientific">Comamonas terrigena</name>
    <dbReference type="NCBI Taxonomy" id="32013"/>
    <lineage>
        <taxon>Bacteria</taxon>
        <taxon>Pseudomonadati</taxon>
        <taxon>Pseudomonadota</taxon>
        <taxon>Betaproteobacteria</taxon>
        <taxon>Burkholderiales</taxon>
        <taxon>Comamonadaceae</taxon>
        <taxon>Comamonas</taxon>
    </lineage>
</organism>
<evidence type="ECO:0000313" key="2">
    <source>
        <dbReference type="Proteomes" id="UP000220246"/>
    </source>
</evidence>
<dbReference type="Pfam" id="PF20321">
    <property type="entry name" value="DUF6616"/>
    <property type="match status" value="1"/>
</dbReference>
<reference evidence="2" key="1">
    <citation type="submission" date="2017-09" db="EMBL/GenBank/DDBJ databases">
        <title>FDA dAtabase for Regulatory Grade micrObial Sequences (FDA-ARGOS): Supporting development and validation of Infectious Disease Dx tests.</title>
        <authorList>
            <person name="Minogue T."/>
            <person name="Wolcott M."/>
            <person name="Wasieloski L."/>
            <person name="Aguilar W."/>
            <person name="Moore D."/>
            <person name="Tallon L."/>
            <person name="Sadzewicz L."/>
            <person name="Ott S."/>
            <person name="Zhao X."/>
            <person name="Nagaraj S."/>
            <person name="Vavikolanu K."/>
            <person name="Aluvathingal J."/>
            <person name="Nadendla S."/>
            <person name="Sichtig H."/>
        </authorList>
    </citation>
    <scope>NUCLEOTIDE SEQUENCE [LARGE SCALE GENOMIC DNA]</scope>
    <source>
        <strain evidence="2">FDAARGOS_394</strain>
    </source>
</reference>
<evidence type="ECO:0008006" key="3">
    <source>
        <dbReference type="Google" id="ProtNLM"/>
    </source>
</evidence>
<sequence>MSHYLVELYTPNAAWHALPATQRQQFLGHIGSALAQLSSVGVEVLSLAETDPGIDQGSAHRFLGIWRFPTLAARDALLAGIQASGWYGYFDHVNAASTGSNADSHLAALAAV</sequence>
<keyword evidence="2" id="KW-1185">Reference proteome</keyword>
<protein>
    <recommendedName>
        <fullName evidence="3">DUF1330 domain-containing protein</fullName>
    </recommendedName>
</protein>
<dbReference type="EMBL" id="PDEA01000001">
    <property type="protein sequence ID" value="PEH89022.1"/>
    <property type="molecule type" value="Genomic_DNA"/>
</dbReference>
<dbReference type="GeneID" id="80801108"/>
<comment type="caution">
    <text evidence="1">The sequence shown here is derived from an EMBL/GenBank/DDBJ whole genome shotgun (WGS) entry which is preliminary data.</text>
</comment>
<evidence type="ECO:0000313" key="1">
    <source>
        <dbReference type="EMBL" id="PEH89022.1"/>
    </source>
</evidence>
<dbReference type="InterPro" id="IPR046724">
    <property type="entry name" value="DUF6616"/>
</dbReference>